<name>A0A1S8WTX8_OPIVI</name>
<dbReference type="EMBL" id="KV894781">
    <property type="protein sequence ID" value="OON17871.1"/>
    <property type="molecule type" value="Genomic_DNA"/>
</dbReference>
<dbReference type="Pfam" id="PF14637">
    <property type="entry name" value="FNIP_M"/>
    <property type="match status" value="1"/>
</dbReference>
<dbReference type="InterPro" id="IPR028086">
    <property type="entry name" value="FNIP_C_dom"/>
</dbReference>
<evidence type="ECO:0000259" key="3">
    <source>
        <dbReference type="Pfam" id="PF14638"/>
    </source>
</evidence>
<dbReference type="AlphaFoldDB" id="A0A1S8WTX8"/>
<accession>A0A1S8WTX8</accession>
<feature type="compositionally biased region" description="Polar residues" evidence="1">
    <location>
        <begin position="884"/>
        <end position="900"/>
    </location>
</feature>
<dbReference type="GO" id="GO:0051087">
    <property type="term" value="F:protein-folding chaperone binding"/>
    <property type="evidence" value="ECO:0007669"/>
    <property type="project" value="TreeGrafter"/>
</dbReference>
<evidence type="ECO:0000313" key="5">
    <source>
        <dbReference type="Proteomes" id="UP000243686"/>
    </source>
</evidence>
<dbReference type="Pfam" id="PF14638">
    <property type="entry name" value="FNIP_C"/>
    <property type="match status" value="1"/>
</dbReference>
<evidence type="ECO:0008006" key="6">
    <source>
        <dbReference type="Google" id="ProtNLM"/>
    </source>
</evidence>
<protein>
    <recommendedName>
        <fullName evidence="6">UDENN FNIP1/2-type domain-containing protein</fullName>
    </recommendedName>
</protein>
<feature type="compositionally biased region" description="Low complexity" evidence="1">
    <location>
        <begin position="732"/>
        <end position="743"/>
    </location>
</feature>
<proteinExistence type="predicted"/>
<gene>
    <name evidence="4" type="ORF">X801_06284</name>
</gene>
<evidence type="ECO:0000256" key="1">
    <source>
        <dbReference type="SAM" id="MobiDB-lite"/>
    </source>
</evidence>
<dbReference type="InterPro" id="IPR028085">
    <property type="entry name" value="FNIP_mid_dom"/>
</dbReference>
<keyword evidence="5" id="KW-1185">Reference proteome</keyword>
<dbReference type="GO" id="GO:0005737">
    <property type="term" value="C:cytoplasm"/>
    <property type="evidence" value="ECO:0007669"/>
    <property type="project" value="TreeGrafter"/>
</dbReference>
<organism evidence="4 5">
    <name type="scientific">Opisthorchis viverrini</name>
    <name type="common">Southeast Asian liver fluke</name>
    <dbReference type="NCBI Taxonomy" id="6198"/>
    <lineage>
        <taxon>Eukaryota</taxon>
        <taxon>Metazoa</taxon>
        <taxon>Spiralia</taxon>
        <taxon>Lophotrochozoa</taxon>
        <taxon>Platyhelminthes</taxon>
        <taxon>Trematoda</taxon>
        <taxon>Digenea</taxon>
        <taxon>Opisthorchiida</taxon>
        <taxon>Opisthorchiata</taxon>
        <taxon>Opisthorchiidae</taxon>
        <taxon>Opisthorchis</taxon>
    </lineage>
</organism>
<dbReference type="GO" id="GO:0042030">
    <property type="term" value="F:ATPase inhibitor activity"/>
    <property type="evidence" value="ECO:0007669"/>
    <property type="project" value="TreeGrafter"/>
</dbReference>
<dbReference type="Proteomes" id="UP000243686">
    <property type="component" value="Unassembled WGS sequence"/>
</dbReference>
<evidence type="ECO:0000313" key="4">
    <source>
        <dbReference type="EMBL" id="OON17871.1"/>
    </source>
</evidence>
<reference evidence="4 5" key="1">
    <citation type="submission" date="2015-03" db="EMBL/GenBank/DDBJ databases">
        <title>Draft genome of the nematode, Opisthorchis viverrini.</title>
        <authorList>
            <person name="Mitreva M."/>
        </authorList>
    </citation>
    <scope>NUCLEOTIDE SEQUENCE [LARGE SCALE GENOMIC DNA]</scope>
    <source>
        <strain evidence="4">Khon Kaen</strain>
    </source>
</reference>
<feature type="region of interest" description="Disordered" evidence="1">
    <location>
        <begin position="199"/>
        <end position="229"/>
    </location>
</feature>
<feature type="domain" description="Folliculin-interacting protein middle" evidence="2">
    <location>
        <begin position="350"/>
        <end position="487"/>
    </location>
</feature>
<feature type="compositionally biased region" description="Basic residues" evidence="1">
    <location>
        <begin position="514"/>
        <end position="524"/>
    </location>
</feature>
<feature type="region of interest" description="Disordered" evidence="1">
    <location>
        <begin position="514"/>
        <end position="540"/>
    </location>
</feature>
<evidence type="ECO:0000259" key="2">
    <source>
        <dbReference type="Pfam" id="PF14637"/>
    </source>
</evidence>
<dbReference type="PANTHER" id="PTHR21634">
    <property type="entry name" value="RE13835P"/>
    <property type="match status" value="1"/>
</dbReference>
<feature type="domain" description="Folliculin-interacting protein C-terminal" evidence="3">
    <location>
        <begin position="769"/>
        <end position="998"/>
    </location>
</feature>
<sequence>MSLAFFKKAFGIRKLGDGKEFDEFLKHFERPDVPNYRYAAYVVFLIYSRIARSFKRKAVRFIVVGYEGRKIFFDSLSYKDTPRALPVFFAGSQQISLTDYLFGSYSLTTSRDLLYSIKVHDFSSSGQLLITRFLNDLDDWRCAQTSGRRYLGGKRQCSSSVPQMPARSEPSLHNSVAACLLINIEQVINHSSGVLTNKPGVGAPATSGRRGGSHSVTDEKQSPIGSPLTAGQKYMEASPRRFYRALFEHCASLSVLIETLVSEAFTAISKVTRSSWGPGGFLTEIECCDIISSAYAMFLSSFLDFCVPRLHFPVWSSLNNALTIASEGSCFSADEVRSMHVTSWLNMTLDSSTFPIACCTTERTTHDTLVSLFVRGCFNPLVSRGGDEHRYFLGQLITGVLMLHPGWVASLISSCPPDSAPFPPLHSSGRVSLPNHILGQMLTQVGCTDINLEYLGGSVFNCTVLSGQSRKYLLALLYFVTYFLRFTCIMSTNEFLPDLGRADLFELEQQRRQPRFGTKTRRKSGSAAVISGDSHDSGISSQEDLTVSVYSASTGSSPTHTSGMALCMPNRLTRDQCLIAQLAAQRMVSQEAAAAASGLHQHTSMGGTTGLGARTITTELVTTLHDAGHTNPSVGLSRFTEVPLLIEKFVDDQDELCACLPSESFPGQHVPSWHIDHPPNPSGLLLPKGMSDSSPSLAIGAGPSRPSSSSCAASPRCNASSVGASNSRQAELSRSGHSLGHSSAETPCMAVDSPASPQITNHCLIGNSILDRYCCGLALQATSESIDSFKERLCKHLNQWLELGPLVLCGVIRSARKSQAKRSSDASKFLSTQQGRATQWCASSLLVNTDSKTVEILTLHRPSEDLAGPLMPISHAQPRAVRHSFSQPGSRWTSRESSCPKTPPDDADYPPSKPITPSPMVMHMLERVLQVSERTLCPSLALRDLEGALYLIYSRSRVLADLITKLGPSVLQKTDWAANAIGCSPHDIPLLLATASSYCLPAAIILHDHYSDWWIG</sequence>
<dbReference type="PANTHER" id="PTHR21634:SF9">
    <property type="entry name" value="RE13835P"/>
    <property type="match status" value="1"/>
</dbReference>
<feature type="compositionally biased region" description="Low complexity" evidence="1">
    <location>
        <begin position="703"/>
        <end position="721"/>
    </location>
</feature>
<feature type="region of interest" description="Disordered" evidence="1">
    <location>
        <begin position="878"/>
        <end position="912"/>
    </location>
</feature>
<feature type="region of interest" description="Disordered" evidence="1">
    <location>
        <begin position="670"/>
        <end position="747"/>
    </location>
</feature>